<evidence type="ECO:0000313" key="2">
    <source>
        <dbReference type="Proteomes" id="UP001458880"/>
    </source>
</evidence>
<keyword evidence="2" id="KW-1185">Reference proteome</keyword>
<protein>
    <submittedName>
        <fullName evidence="1">Uncharacterized protein</fullName>
    </submittedName>
</protein>
<dbReference type="AlphaFoldDB" id="A0AAW1N030"/>
<sequence length="82" mass="9524">MKLRLRISHWLPANEDLGPVRRTCATFVFIFPAARSADAREDETRTTKNIGLPPKRIRQQIGQNMRPIEPWLRSLSPRTTEL</sequence>
<comment type="caution">
    <text evidence="1">The sequence shown here is derived from an EMBL/GenBank/DDBJ whole genome shotgun (WGS) entry which is preliminary data.</text>
</comment>
<name>A0AAW1N030_POPJA</name>
<gene>
    <name evidence="1" type="ORF">QE152_g4540</name>
</gene>
<reference evidence="1 2" key="1">
    <citation type="journal article" date="2024" name="BMC Genomics">
        <title>De novo assembly and annotation of Popillia japonica's genome with initial clues to its potential as an invasive pest.</title>
        <authorList>
            <person name="Cucini C."/>
            <person name="Boschi S."/>
            <person name="Funari R."/>
            <person name="Cardaioli E."/>
            <person name="Iannotti N."/>
            <person name="Marturano G."/>
            <person name="Paoli F."/>
            <person name="Bruttini M."/>
            <person name="Carapelli A."/>
            <person name="Frati F."/>
            <person name="Nardi F."/>
        </authorList>
    </citation>
    <scope>NUCLEOTIDE SEQUENCE [LARGE SCALE GENOMIC DNA]</scope>
    <source>
        <strain evidence="1">DMR45628</strain>
    </source>
</reference>
<proteinExistence type="predicted"/>
<evidence type="ECO:0000313" key="1">
    <source>
        <dbReference type="EMBL" id="KAK9752094.1"/>
    </source>
</evidence>
<accession>A0AAW1N030</accession>
<dbReference type="EMBL" id="JASPKY010000023">
    <property type="protein sequence ID" value="KAK9752094.1"/>
    <property type="molecule type" value="Genomic_DNA"/>
</dbReference>
<dbReference type="Proteomes" id="UP001458880">
    <property type="component" value="Unassembled WGS sequence"/>
</dbReference>
<organism evidence="1 2">
    <name type="scientific">Popillia japonica</name>
    <name type="common">Japanese beetle</name>
    <dbReference type="NCBI Taxonomy" id="7064"/>
    <lineage>
        <taxon>Eukaryota</taxon>
        <taxon>Metazoa</taxon>
        <taxon>Ecdysozoa</taxon>
        <taxon>Arthropoda</taxon>
        <taxon>Hexapoda</taxon>
        <taxon>Insecta</taxon>
        <taxon>Pterygota</taxon>
        <taxon>Neoptera</taxon>
        <taxon>Endopterygota</taxon>
        <taxon>Coleoptera</taxon>
        <taxon>Polyphaga</taxon>
        <taxon>Scarabaeiformia</taxon>
        <taxon>Scarabaeidae</taxon>
        <taxon>Rutelinae</taxon>
        <taxon>Popillia</taxon>
    </lineage>
</organism>